<dbReference type="NCBIfam" id="NF008303">
    <property type="entry name" value="PRK11092.1"/>
    <property type="match status" value="1"/>
</dbReference>
<dbReference type="InterPro" id="IPR045865">
    <property type="entry name" value="ACT-like_dom_sf"/>
</dbReference>
<dbReference type="GO" id="GO:0015949">
    <property type="term" value="P:nucleobase-containing small molecule interconversion"/>
    <property type="evidence" value="ECO:0007669"/>
    <property type="project" value="UniProtKB-ARBA"/>
</dbReference>
<dbReference type="InterPro" id="IPR006674">
    <property type="entry name" value="HD_domain"/>
</dbReference>
<dbReference type="SUPFAM" id="SSF81271">
    <property type="entry name" value="TGS-like"/>
    <property type="match status" value="1"/>
</dbReference>
<dbReference type="InterPro" id="IPR007685">
    <property type="entry name" value="RelA_SpoT"/>
</dbReference>
<sequence>MASAEALTKEQTSGGTDPGHRISELCSLLESYLEPKQVKAVHDAYLFGASAHEGQRRLSGEPYITHPVAVAKVLAEMRLDYQSIVSAILHDVIEDTPNSKEQIAQDFGPEVAELVDGVSKLTQIHFESKAEAQAANFRKMVLAMAKDIRVILIKLADRLHNMRTIFVMPPHKRRRIARETLEIYAPIANRLGINHIRVELEDLAFAALYPMRFRVVKSQVRKARKNQRELVGKVREALEERLRTASISTRVEGREKHLFSIYNKMRNLGGEPKGFNAIFDVYGFRIVTADVDACYRALGVMHGLYKPVPGHFKDYIAIPKSNGYQSLHTTLWGPQGVQIEVQIRTEEMHRVAEMGVAAHWMYKTGEAGQNTAQTRAREWVKDLLEMQKNAGNPLEFIENVKIDLFPDEVYVFTPRGEIMELPRGATLVDFAYAVHSDIGDTCLAAKVDKRLVPLRTQLQTGQTVDIITAPGARPNPAWLDFVVTAKARSAIRHSLKNLRREEAGTLGRRLLDQSLQGLGRQLDELPEQTVEAGVQSLGMGTVENLLESIGLGRTMPWLAARHLAGLVEDGGTPERDDRGRDPLTIKGTEGAVVTFARCCNPIPGDPIVGFASAGRGVVVHLQDCKNLHEYRKHPEKWLDVQWEKHIDREFSVPIRVDVVNQRGVLAEVAATISDTDGNILNVSVDEREGMIVTINFLISLRSRLHLARIMRRLRVLSTVLRINRVKG</sequence>
<dbReference type="Pfam" id="PF02824">
    <property type="entry name" value="TGS"/>
    <property type="match status" value="1"/>
</dbReference>
<comment type="catalytic activity">
    <reaction evidence="4">
        <text>guanosine 3',5'-bis(diphosphate) + H2O = GDP + diphosphate + H(+)</text>
        <dbReference type="Rhea" id="RHEA:14253"/>
        <dbReference type="ChEBI" id="CHEBI:15377"/>
        <dbReference type="ChEBI" id="CHEBI:15378"/>
        <dbReference type="ChEBI" id="CHEBI:33019"/>
        <dbReference type="ChEBI" id="CHEBI:58189"/>
        <dbReference type="ChEBI" id="CHEBI:77828"/>
        <dbReference type="EC" id="3.1.7.2"/>
    </reaction>
</comment>
<gene>
    <name evidence="10" type="ORF">J2T57_002501</name>
</gene>
<dbReference type="GO" id="GO:0015969">
    <property type="term" value="P:guanosine tetraphosphate metabolic process"/>
    <property type="evidence" value="ECO:0007669"/>
    <property type="project" value="InterPro"/>
</dbReference>
<evidence type="ECO:0000259" key="9">
    <source>
        <dbReference type="PROSITE" id="PS51880"/>
    </source>
</evidence>
<evidence type="ECO:0000256" key="2">
    <source>
        <dbReference type="ARBA" id="ARBA00024329"/>
    </source>
</evidence>
<dbReference type="Pfam" id="PF13291">
    <property type="entry name" value="ACT_4"/>
    <property type="match status" value="1"/>
</dbReference>
<dbReference type="FunFam" id="1.10.3210.10:FF:000001">
    <property type="entry name" value="GTP pyrophosphokinase RelA"/>
    <property type="match status" value="1"/>
</dbReference>
<dbReference type="InterPro" id="IPR012675">
    <property type="entry name" value="Beta-grasp_dom_sf"/>
</dbReference>
<dbReference type="Pfam" id="PF13328">
    <property type="entry name" value="HD_4"/>
    <property type="match status" value="1"/>
</dbReference>
<dbReference type="GO" id="GO:0005886">
    <property type="term" value="C:plasma membrane"/>
    <property type="evidence" value="ECO:0007669"/>
    <property type="project" value="TreeGrafter"/>
</dbReference>
<keyword evidence="1" id="KW-0378">Hydrolase</keyword>
<dbReference type="EC" id="3.1.7.2" evidence="3"/>
<feature type="domain" description="HD" evidence="8">
    <location>
        <begin position="63"/>
        <end position="162"/>
    </location>
</feature>
<evidence type="ECO:0000313" key="11">
    <source>
        <dbReference type="Proteomes" id="UP001205843"/>
    </source>
</evidence>
<dbReference type="InterPro" id="IPR045600">
    <property type="entry name" value="RelA/SpoT_AH_RIS"/>
</dbReference>
<dbReference type="CDD" id="cd01668">
    <property type="entry name" value="TGS_RSH"/>
    <property type="match status" value="1"/>
</dbReference>
<dbReference type="NCBIfam" id="TIGR00691">
    <property type="entry name" value="spoT_relA"/>
    <property type="match status" value="1"/>
</dbReference>
<dbReference type="InterPro" id="IPR002912">
    <property type="entry name" value="ACT_dom"/>
</dbReference>
<evidence type="ECO:0000313" key="10">
    <source>
        <dbReference type="EMBL" id="MCP1675353.1"/>
    </source>
</evidence>
<dbReference type="InterPro" id="IPR004095">
    <property type="entry name" value="TGS"/>
</dbReference>
<evidence type="ECO:0000256" key="1">
    <source>
        <dbReference type="ARBA" id="ARBA00022801"/>
    </source>
</evidence>
<dbReference type="InterPro" id="IPR003607">
    <property type="entry name" value="HD/PDEase_dom"/>
</dbReference>
<reference evidence="10" key="1">
    <citation type="submission" date="2022-03" db="EMBL/GenBank/DDBJ databases">
        <title>Genomic Encyclopedia of Type Strains, Phase III (KMG-III): the genomes of soil and plant-associated and newly described type strains.</title>
        <authorList>
            <person name="Whitman W."/>
        </authorList>
    </citation>
    <scope>NUCLEOTIDE SEQUENCE</scope>
    <source>
        <strain evidence="10">ANL 6-2</strain>
    </source>
</reference>
<dbReference type="CDD" id="cd04876">
    <property type="entry name" value="ACT_RelA-SpoT"/>
    <property type="match status" value="1"/>
</dbReference>
<dbReference type="FunFam" id="3.10.20.30:FF:000002">
    <property type="entry name" value="GTP pyrophosphokinase (RelA/SpoT)"/>
    <property type="match status" value="1"/>
</dbReference>
<evidence type="ECO:0000259" key="7">
    <source>
        <dbReference type="PROSITE" id="PS51671"/>
    </source>
</evidence>
<dbReference type="GO" id="GO:0008728">
    <property type="term" value="F:GTP diphosphokinase activity"/>
    <property type="evidence" value="ECO:0007669"/>
    <property type="project" value="TreeGrafter"/>
</dbReference>
<dbReference type="Gene3D" id="3.10.20.30">
    <property type="match status" value="1"/>
</dbReference>
<name>A0AAE3G587_9GAMM</name>
<dbReference type="SUPFAM" id="SSF55021">
    <property type="entry name" value="ACT-like"/>
    <property type="match status" value="1"/>
</dbReference>
<dbReference type="PROSITE" id="PS51880">
    <property type="entry name" value="TGS"/>
    <property type="match status" value="1"/>
</dbReference>
<dbReference type="InterPro" id="IPR012676">
    <property type="entry name" value="TGS-like"/>
</dbReference>
<dbReference type="RefSeq" id="WP_366519098.1">
    <property type="nucleotide sequence ID" value="NZ_JALJXV010000005.1"/>
</dbReference>
<dbReference type="SUPFAM" id="SSF81301">
    <property type="entry name" value="Nucleotidyltransferase"/>
    <property type="match status" value="1"/>
</dbReference>
<dbReference type="SUPFAM" id="SSF109604">
    <property type="entry name" value="HD-domain/PDEase-like"/>
    <property type="match status" value="1"/>
</dbReference>
<dbReference type="GO" id="GO:0008893">
    <property type="term" value="F:guanosine-3',5'-bis(diphosphate) 3'-diphosphatase activity"/>
    <property type="evidence" value="ECO:0007669"/>
    <property type="project" value="UniProtKB-EC"/>
</dbReference>
<dbReference type="FunFam" id="3.30.460.10:FF:000001">
    <property type="entry name" value="GTP pyrophosphokinase RelA"/>
    <property type="match status" value="1"/>
</dbReference>
<dbReference type="AlphaFoldDB" id="A0AAE3G587"/>
<comment type="pathway">
    <text evidence="2">Purine metabolism; ppGpp biosynthesis; ppGpp from GDP: step 1/1.</text>
</comment>
<feature type="domain" description="ACT" evidence="7">
    <location>
        <begin position="653"/>
        <end position="727"/>
    </location>
</feature>
<dbReference type="PANTHER" id="PTHR21262">
    <property type="entry name" value="GUANOSINE-3',5'-BIS DIPHOSPHATE 3'-PYROPHOSPHOHYDROLASE"/>
    <property type="match status" value="1"/>
</dbReference>
<dbReference type="EMBL" id="JALJXV010000005">
    <property type="protein sequence ID" value="MCP1675353.1"/>
    <property type="molecule type" value="Genomic_DNA"/>
</dbReference>
<dbReference type="InterPro" id="IPR043519">
    <property type="entry name" value="NT_sf"/>
</dbReference>
<dbReference type="SMART" id="SM00471">
    <property type="entry name" value="HDc"/>
    <property type="match status" value="1"/>
</dbReference>
<evidence type="ECO:0000256" key="3">
    <source>
        <dbReference type="ARBA" id="ARBA00024387"/>
    </source>
</evidence>
<dbReference type="GO" id="GO:0042594">
    <property type="term" value="P:response to starvation"/>
    <property type="evidence" value="ECO:0007669"/>
    <property type="project" value="TreeGrafter"/>
</dbReference>
<accession>A0AAE3G587</accession>
<dbReference type="Gene3D" id="3.30.70.260">
    <property type="match status" value="1"/>
</dbReference>
<evidence type="ECO:0000256" key="5">
    <source>
        <dbReference type="RuleBase" id="RU003847"/>
    </source>
</evidence>
<dbReference type="CDD" id="cd00077">
    <property type="entry name" value="HDc"/>
    <property type="match status" value="1"/>
</dbReference>
<keyword evidence="10" id="KW-0808">Transferase</keyword>
<dbReference type="SMART" id="SM00954">
    <property type="entry name" value="RelA_SpoT"/>
    <property type="match status" value="1"/>
</dbReference>
<dbReference type="PROSITE" id="PS51671">
    <property type="entry name" value="ACT"/>
    <property type="match status" value="1"/>
</dbReference>
<dbReference type="Gene3D" id="3.30.460.10">
    <property type="entry name" value="Beta Polymerase, domain 2"/>
    <property type="match status" value="1"/>
</dbReference>
<dbReference type="Proteomes" id="UP001205843">
    <property type="component" value="Unassembled WGS sequence"/>
</dbReference>
<evidence type="ECO:0000259" key="8">
    <source>
        <dbReference type="PROSITE" id="PS51831"/>
    </source>
</evidence>
<feature type="region of interest" description="Disordered" evidence="6">
    <location>
        <begin position="1"/>
        <end position="20"/>
    </location>
</feature>
<evidence type="ECO:0000256" key="6">
    <source>
        <dbReference type="SAM" id="MobiDB-lite"/>
    </source>
</evidence>
<protein>
    <recommendedName>
        <fullName evidence="3">guanosine-3',5'-bis(diphosphate) 3'-diphosphatase</fullName>
        <ecNumber evidence="3">3.1.7.2</ecNumber>
    </recommendedName>
</protein>
<dbReference type="Pfam" id="PF04607">
    <property type="entry name" value="RelA_SpoT"/>
    <property type="match status" value="1"/>
</dbReference>
<comment type="similarity">
    <text evidence="5">Belongs to the relA/spoT family.</text>
</comment>
<dbReference type="Pfam" id="PF19296">
    <property type="entry name" value="RelA_AH_RIS"/>
    <property type="match status" value="2"/>
</dbReference>
<dbReference type="CDD" id="cd05399">
    <property type="entry name" value="NT_Rel-Spo_like"/>
    <property type="match status" value="1"/>
</dbReference>
<feature type="domain" description="TGS" evidence="9">
    <location>
        <begin position="407"/>
        <end position="468"/>
    </location>
</feature>
<dbReference type="InterPro" id="IPR004811">
    <property type="entry name" value="RelA/Spo_fam"/>
</dbReference>
<dbReference type="Gene3D" id="1.10.3210.10">
    <property type="entry name" value="Hypothetical protein af1432"/>
    <property type="match status" value="1"/>
</dbReference>
<proteinExistence type="inferred from homology"/>
<comment type="function">
    <text evidence="5">In eubacteria ppGpp (guanosine 3'-diphosphate 5'-diphosphate) is a mediator of the stringent response that coordinates a variety of cellular activities in response to changes in nutritional abundance.</text>
</comment>
<keyword evidence="11" id="KW-1185">Reference proteome</keyword>
<dbReference type="InterPro" id="IPR033655">
    <property type="entry name" value="TGS_RelA/SpoT"/>
</dbReference>
<organism evidence="10 11">
    <name type="scientific">Natronocella acetinitrilica</name>
    <dbReference type="NCBI Taxonomy" id="414046"/>
    <lineage>
        <taxon>Bacteria</taxon>
        <taxon>Pseudomonadati</taxon>
        <taxon>Pseudomonadota</taxon>
        <taxon>Gammaproteobacteria</taxon>
        <taxon>Chromatiales</taxon>
        <taxon>Ectothiorhodospiraceae</taxon>
        <taxon>Natronocella</taxon>
    </lineage>
</organism>
<evidence type="ECO:0000256" key="4">
    <source>
        <dbReference type="ARBA" id="ARBA00047968"/>
    </source>
</evidence>
<dbReference type="PROSITE" id="PS51831">
    <property type="entry name" value="HD"/>
    <property type="match status" value="1"/>
</dbReference>
<comment type="caution">
    <text evidence="10">The sequence shown here is derived from an EMBL/GenBank/DDBJ whole genome shotgun (WGS) entry which is preliminary data.</text>
</comment>
<dbReference type="PANTHER" id="PTHR21262:SF36">
    <property type="entry name" value="BIFUNCTIONAL (P)PPGPP SYNTHASE_HYDROLASE SPOT"/>
    <property type="match status" value="1"/>
</dbReference>